<proteinExistence type="predicted"/>
<evidence type="ECO:0000259" key="2">
    <source>
        <dbReference type="Pfam" id="PF15711"/>
    </source>
</evidence>
<dbReference type="SUPFAM" id="SSF51695">
    <property type="entry name" value="PLC-like phosphodiesterases"/>
    <property type="match status" value="1"/>
</dbReference>
<comment type="caution">
    <text evidence="3">The sequence shown here is derived from an EMBL/GenBank/DDBJ whole genome shotgun (WGS) entry which is preliminary data.</text>
</comment>
<evidence type="ECO:0000256" key="1">
    <source>
        <dbReference type="SAM" id="SignalP"/>
    </source>
</evidence>
<dbReference type="RefSeq" id="WP_138658349.1">
    <property type="nucleotide sequence ID" value="NZ_VATY01000002.1"/>
</dbReference>
<dbReference type="Proteomes" id="UP000310314">
    <property type="component" value="Unassembled WGS sequence"/>
</dbReference>
<protein>
    <recommendedName>
        <fullName evidence="2">ILEI/PANDER domain-containing protein</fullName>
    </recommendedName>
</protein>
<feature type="domain" description="ILEI/PANDER" evidence="2">
    <location>
        <begin position="73"/>
        <end position="161"/>
    </location>
</feature>
<feature type="chain" id="PRO_5024309249" description="ILEI/PANDER domain-containing protein" evidence="1">
    <location>
        <begin position="32"/>
        <end position="434"/>
    </location>
</feature>
<reference evidence="3 4" key="1">
    <citation type="submission" date="2019-05" db="EMBL/GenBank/DDBJ databases">
        <authorList>
            <person name="Zhang J.-Y."/>
            <person name="Feg X."/>
            <person name="Du Z.-J."/>
        </authorList>
    </citation>
    <scope>NUCLEOTIDE SEQUENCE [LARGE SCALE GENOMIC DNA]</scope>
    <source>
        <strain evidence="3 4">RZ26</strain>
    </source>
</reference>
<accession>A0A5S3PRI9</accession>
<dbReference type="InterPro" id="IPR039477">
    <property type="entry name" value="ILEI/PANDER_dom"/>
</dbReference>
<gene>
    <name evidence="3" type="ORF">FEE95_12845</name>
</gene>
<dbReference type="Gene3D" id="3.20.20.190">
    <property type="entry name" value="Phosphatidylinositol (PI) phosphodiesterase"/>
    <property type="match status" value="1"/>
</dbReference>
<feature type="signal peptide" evidence="1">
    <location>
        <begin position="1"/>
        <end position="31"/>
    </location>
</feature>
<dbReference type="EMBL" id="VATY01000002">
    <property type="protein sequence ID" value="TMM57366.1"/>
    <property type="molecule type" value="Genomic_DNA"/>
</dbReference>
<dbReference type="Pfam" id="PF15711">
    <property type="entry name" value="ILEI"/>
    <property type="match status" value="1"/>
</dbReference>
<dbReference type="GO" id="GO:0006629">
    <property type="term" value="P:lipid metabolic process"/>
    <property type="evidence" value="ECO:0007669"/>
    <property type="project" value="InterPro"/>
</dbReference>
<name>A0A5S3PRI9_9FLAO</name>
<dbReference type="InterPro" id="IPR017946">
    <property type="entry name" value="PLC-like_Pdiesterase_TIM-brl"/>
</dbReference>
<evidence type="ECO:0000313" key="4">
    <source>
        <dbReference type="Proteomes" id="UP000310314"/>
    </source>
</evidence>
<keyword evidence="4" id="KW-1185">Reference proteome</keyword>
<dbReference type="GO" id="GO:0008081">
    <property type="term" value="F:phosphoric diester hydrolase activity"/>
    <property type="evidence" value="ECO:0007669"/>
    <property type="project" value="InterPro"/>
</dbReference>
<evidence type="ECO:0000313" key="3">
    <source>
        <dbReference type="EMBL" id="TMM57366.1"/>
    </source>
</evidence>
<dbReference type="AlphaFoldDB" id="A0A5S3PRI9"/>
<organism evidence="3 4">
    <name type="scientific">Maribacter algarum</name>
    <name type="common">ex Zhang et al. 2020</name>
    <dbReference type="NCBI Taxonomy" id="2578118"/>
    <lineage>
        <taxon>Bacteria</taxon>
        <taxon>Pseudomonadati</taxon>
        <taxon>Bacteroidota</taxon>
        <taxon>Flavobacteriia</taxon>
        <taxon>Flavobacteriales</taxon>
        <taxon>Flavobacteriaceae</taxon>
        <taxon>Maribacter</taxon>
    </lineage>
</organism>
<keyword evidence="1" id="KW-0732">Signal</keyword>
<dbReference type="OrthoDB" id="5901192at2"/>
<sequence>MKIARQSFLQSISKGLLYFLISFSFIHTATAAETNKHTTVLIESPIVELNSNSFNAKKRSGFTIAGQSEDTGRGLTIIHFNSSKKFEHRTFDTHSNIEASEKMVEVLEKMLSSNSKFAILAHDSAAKSLIQQSGKLAELGFLKLSTLKSRQAYIMHNFKGQIFESVDDITATAKLNIPENISDNEIYFPRIRYEFEPNNNRYIAHAGGEVNGIKSTNTKDALDQNYKKGFRLFELDIIETSDGKLVAAHDWKMWARFTDYSGALPPSHAEFMKHKIYGDYTTLDLKGINAWFAAHPDATLVTDKVNDPIAFANQFVDKDRLVMELFSQMAIEEASRNGIQPMISQTPLMKLKGNKINYLQVNNVKYVALSRRIIANETKLMLQLKEAGIKVYVYNVNFDPGKDEKYVQENEIGLVYGMYADKWVFDSEEKKLSK</sequence>